<dbReference type="FunFam" id="3.20.20.70:FF:000009">
    <property type="entry name" value="1-(5-phosphoribosyl)-5-[(5-phosphoribosylamino)methylideneamino] imidazole-4-carboxamide isomerase"/>
    <property type="match status" value="1"/>
</dbReference>
<dbReference type="HAMAP" id="MF_01014">
    <property type="entry name" value="HisA"/>
    <property type="match status" value="1"/>
</dbReference>
<dbReference type="GO" id="GO:0005737">
    <property type="term" value="C:cytoplasm"/>
    <property type="evidence" value="ECO:0007669"/>
    <property type="project" value="UniProtKB-SubCell"/>
</dbReference>
<reference evidence="15" key="1">
    <citation type="submission" date="2019-09" db="EMBL/GenBank/DDBJ databases">
        <title>In-depth cultivation of the pig gut microbiome towards novel bacterial diversity and tailored functional studies.</title>
        <authorList>
            <person name="Wylensek D."/>
            <person name="Hitch T.C.A."/>
            <person name="Clavel T."/>
        </authorList>
    </citation>
    <scope>NUCLEOTIDE SEQUENCE</scope>
    <source>
        <strain evidence="15">RF-744-FAT-WT-3</strain>
    </source>
</reference>
<evidence type="ECO:0000256" key="14">
    <source>
        <dbReference type="RuleBase" id="RU003658"/>
    </source>
</evidence>
<dbReference type="AlphaFoldDB" id="A0A6A8M7W0"/>
<keyword evidence="8 12" id="KW-0028">Amino-acid biosynthesis</keyword>
<evidence type="ECO:0000256" key="6">
    <source>
        <dbReference type="ARBA" id="ARBA00018464"/>
    </source>
</evidence>
<evidence type="ECO:0000313" key="15">
    <source>
        <dbReference type="EMBL" id="MST68389.1"/>
    </source>
</evidence>
<evidence type="ECO:0000256" key="5">
    <source>
        <dbReference type="ARBA" id="ARBA00012550"/>
    </source>
</evidence>
<evidence type="ECO:0000256" key="13">
    <source>
        <dbReference type="RuleBase" id="RU003657"/>
    </source>
</evidence>
<dbReference type="PANTHER" id="PTHR43090:SF2">
    <property type="entry name" value="1-(5-PHOSPHORIBOSYL)-5-[(5-PHOSPHORIBOSYLAMINO)METHYLIDENEAMINO] IMIDAZOLE-4-CARBOXAMIDE ISOMERASE"/>
    <property type="match status" value="1"/>
</dbReference>
<comment type="pathway">
    <text evidence="3 12 14">Amino-acid biosynthesis; L-histidine biosynthesis; L-histidine from 5-phospho-alpha-D-ribose 1-diphosphate: step 4/9.</text>
</comment>
<dbReference type="GO" id="GO:0000105">
    <property type="term" value="P:L-histidine biosynthetic process"/>
    <property type="evidence" value="ECO:0007669"/>
    <property type="project" value="UniProtKB-UniRule"/>
</dbReference>
<dbReference type="SUPFAM" id="SSF51366">
    <property type="entry name" value="Ribulose-phoshate binding barrel"/>
    <property type="match status" value="1"/>
</dbReference>
<evidence type="ECO:0000256" key="4">
    <source>
        <dbReference type="ARBA" id="ARBA00009667"/>
    </source>
</evidence>
<evidence type="ECO:0000256" key="12">
    <source>
        <dbReference type="HAMAP-Rule" id="MF_01014"/>
    </source>
</evidence>
<evidence type="ECO:0000256" key="3">
    <source>
        <dbReference type="ARBA" id="ARBA00005133"/>
    </source>
</evidence>
<keyword evidence="9 12" id="KW-0368">Histidine biosynthesis</keyword>
<dbReference type="Pfam" id="PF00977">
    <property type="entry name" value="His_biosynth"/>
    <property type="match status" value="1"/>
</dbReference>
<evidence type="ECO:0000256" key="2">
    <source>
        <dbReference type="ARBA" id="ARBA00004496"/>
    </source>
</evidence>
<dbReference type="CDD" id="cd04732">
    <property type="entry name" value="HisA"/>
    <property type="match status" value="1"/>
</dbReference>
<name>A0A6A8M7W0_9FIRM</name>
<keyword evidence="10 12" id="KW-0413">Isomerase</keyword>
<evidence type="ECO:0000256" key="1">
    <source>
        <dbReference type="ARBA" id="ARBA00000901"/>
    </source>
</evidence>
<dbReference type="NCBIfam" id="TIGR00007">
    <property type="entry name" value="1-(5-phosphoribosyl)-5-[(5-phosphoribosylamino)methylideneamino]imidazole-4-carboxamide isomerase"/>
    <property type="match status" value="1"/>
</dbReference>
<dbReference type="EMBL" id="VUNB01000002">
    <property type="protein sequence ID" value="MST68389.1"/>
    <property type="molecule type" value="Genomic_DNA"/>
</dbReference>
<dbReference type="InterPro" id="IPR006062">
    <property type="entry name" value="His_biosynth"/>
</dbReference>
<dbReference type="InterPro" id="IPR006063">
    <property type="entry name" value="HisA_bact_arch"/>
</dbReference>
<protein>
    <recommendedName>
        <fullName evidence="6 12">1-(5-phosphoribosyl)-5-[(5-phosphoribosylamino)methylideneamino] imidazole-4-carboxamide isomerase</fullName>
        <ecNumber evidence="5 12">5.3.1.16</ecNumber>
    </recommendedName>
    <alternativeName>
        <fullName evidence="11 12">Phosphoribosylformimino-5-aminoimidazole carboxamide ribotide isomerase</fullName>
    </alternativeName>
</protein>
<comment type="caution">
    <text evidence="15">The sequence shown here is derived from an EMBL/GenBank/DDBJ whole genome shotgun (WGS) entry which is preliminary data.</text>
</comment>
<dbReference type="UniPathway" id="UPA00031">
    <property type="reaction ID" value="UER00009"/>
</dbReference>
<dbReference type="EC" id="5.3.1.16" evidence="5 12"/>
<comment type="similarity">
    <text evidence="4 12 13">Belongs to the HisA/HisF family.</text>
</comment>
<proteinExistence type="inferred from homology"/>
<sequence length="242" mass="26369">MIILPAIDFFDGKAVRLYKGDYSQMTVYDDNPVNTARKFRESGARWIHMVDLQGARDGGTPNMEMAAGIMRETGLKAEIGGGIRSLDVIERYIDGGFSRVILGTAAVTDRGLVREAVRRYGPAVAVGADVRDGFVAIKGWLEKSDYTLQEFCGMMEEDGVSTIICTDISRDGAMKGTNREMYRELSEKFSSINFIASGGVSSLEDVNALKDMGMYGAIIGKAYYTGAVDLKEAIAAAHKEND</sequence>
<gene>
    <name evidence="12 15" type="primary">hisA</name>
    <name evidence="15" type="ORF">FYJ66_02125</name>
</gene>
<comment type="catalytic activity">
    <reaction evidence="1 12 14">
        <text>1-(5-phospho-beta-D-ribosyl)-5-[(5-phospho-beta-D-ribosylamino)methylideneamino]imidazole-4-carboxamide = 5-[(5-phospho-1-deoxy-D-ribulos-1-ylimino)methylamino]-1-(5-phospho-beta-D-ribosyl)imidazole-4-carboxamide</text>
        <dbReference type="Rhea" id="RHEA:15469"/>
        <dbReference type="ChEBI" id="CHEBI:58435"/>
        <dbReference type="ChEBI" id="CHEBI:58525"/>
        <dbReference type="EC" id="5.3.1.16"/>
    </reaction>
</comment>
<evidence type="ECO:0000256" key="10">
    <source>
        <dbReference type="ARBA" id="ARBA00023235"/>
    </source>
</evidence>
<evidence type="ECO:0000256" key="8">
    <source>
        <dbReference type="ARBA" id="ARBA00022605"/>
    </source>
</evidence>
<feature type="active site" description="Proton donor" evidence="12">
    <location>
        <position position="129"/>
    </location>
</feature>
<dbReference type="InterPro" id="IPR011060">
    <property type="entry name" value="RibuloseP-bd_barrel"/>
</dbReference>
<dbReference type="RefSeq" id="WP_154571870.1">
    <property type="nucleotide sequence ID" value="NZ_VUNB01000002.1"/>
</dbReference>
<comment type="subcellular location">
    <subcellularLocation>
        <location evidence="2 12 14">Cytoplasm</location>
    </subcellularLocation>
</comment>
<evidence type="ECO:0000256" key="7">
    <source>
        <dbReference type="ARBA" id="ARBA00022490"/>
    </source>
</evidence>
<dbReference type="InterPro" id="IPR023016">
    <property type="entry name" value="HisA/PriA"/>
</dbReference>
<dbReference type="InterPro" id="IPR044524">
    <property type="entry name" value="Isoase_HisA-like"/>
</dbReference>
<accession>A0A6A8M7W0</accession>
<dbReference type="Gene3D" id="3.20.20.70">
    <property type="entry name" value="Aldolase class I"/>
    <property type="match status" value="1"/>
</dbReference>
<evidence type="ECO:0000256" key="9">
    <source>
        <dbReference type="ARBA" id="ARBA00023102"/>
    </source>
</evidence>
<dbReference type="InterPro" id="IPR013785">
    <property type="entry name" value="Aldolase_TIM"/>
</dbReference>
<organism evidence="15">
    <name type="scientific">Baileyella intestinalis</name>
    <dbReference type="NCBI Taxonomy" id="2606709"/>
    <lineage>
        <taxon>Bacteria</taxon>
        <taxon>Bacillati</taxon>
        <taxon>Bacillota</taxon>
        <taxon>Clostridia</taxon>
        <taxon>Peptostreptococcales</taxon>
        <taxon>Anaerovoracaceae</taxon>
        <taxon>Baileyella</taxon>
    </lineage>
</organism>
<evidence type="ECO:0000256" key="11">
    <source>
        <dbReference type="ARBA" id="ARBA00030547"/>
    </source>
</evidence>
<dbReference type="GO" id="GO:0000162">
    <property type="term" value="P:L-tryptophan biosynthetic process"/>
    <property type="evidence" value="ECO:0007669"/>
    <property type="project" value="TreeGrafter"/>
</dbReference>
<dbReference type="GO" id="GO:0003949">
    <property type="term" value="F:1-(5-phosphoribosyl)-5-[(5-phosphoribosylamino)methylideneamino]imidazole-4-carboxamide isomerase activity"/>
    <property type="evidence" value="ECO:0007669"/>
    <property type="project" value="UniProtKB-UniRule"/>
</dbReference>
<dbReference type="PANTHER" id="PTHR43090">
    <property type="entry name" value="1-(5-PHOSPHORIBOSYL)-5-[(5-PHOSPHORIBOSYLAMINO)METHYLIDENEAMINO] IMIDAZOLE-4-CARBOXAMIDE ISOMERASE"/>
    <property type="match status" value="1"/>
</dbReference>
<keyword evidence="7 12" id="KW-0963">Cytoplasm</keyword>
<feature type="active site" description="Proton acceptor" evidence="12">
    <location>
        <position position="8"/>
    </location>
</feature>